<dbReference type="STRING" id="76193.A0A0N0PFQ0"/>
<dbReference type="InParanoid" id="A0A0N0PFQ0"/>
<feature type="non-terminal residue" evidence="2">
    <location>
        <position position="1"/>
    </location>
</feature>
<keyword evidence="3" id="KW-1185">Reference proteome</keyword>
<comment type="caution">
    <text evidence="2">The sequence shown here is derived from an EMBL/GenBank/DDBJ whole genome shotgun (WGS) entry which is preliminary data.</text>
</comment>
<evidence type="ECO:0000313" key="3">
    <source>
        <dbReference type="Proteomes" id="UP000053240"/>
    </source>
</evidence>
<sequence>LKHKLANAFDDLYDDDEASSVNSSGNFTLDATHTNGAQGQPRTGLPPTYIESLNHLKEATNDSPKAYCDTPKSHITHAHHEEGIKSPYSPYGGGDGQNHFFHQDYRGHHNGINNFDARQEYMNNEQLKVMYEVCTII</sequence>
<name>A0A0N0PFQ0_PAPMA</name>
<accession>A0A0N0PFQ0</accession>
<feature type="region of interest" description="Disordered" evidence="1">
    <location>
        <begin position="15"/>
        <end position="45"/>
    </location>
</feature>
<evidence type="ECO:0000256" key="1">
    <source>
        <dbReference type="SAM" id="MobiDB-lite"/>
    </source>
</evidence>
<feature type="compositionally biased region" description="Polar residues" evidence="1">
    <location>
        <begin position="19"/>
        <end position="41"/>
    </location>
</feature>
<dbReference type="AlphaFoldDB" id="A0A0N0PFQ0"/>
<evidence type="ECO:0000313" key="2">
    <source>
        <dbReference type="EMBL" id="KPJ21132.1"/>
    </source>
</evidence>
<organism evidence="2 3">
    <name type="scientific">Papilio machaon</name>
    <name type="common">Old World swallowtail butterfly</name>
    <dbReference type="NCBI Taxonomy" id="76193"/>
    <lineage>
        <taxon>Eukaryota</taxon>
        <taxon>Metazoa</taxon>
        <taxon>Ecdysozoa</taxon>
        <taxon>Arthropoda</taxon>
        <taxon>Hexapoda</taxon>
        <taxon>Insecta</taxon>
        <taxon>Pterygota</taxon>
        <taxon>Neoptera</taxon>
        <taxon>Endopterygota</taxon>
        <taxon>Lepidoptera</taxon>
        <taxon>Glossata</taxon>
        <taxon>Ditrysia</taxon>
        <taxon>Papilionoidea</taxon>
        <taxon>Papilionidae</taxon>
        <taxon>Papilioninae</taxon>
        <taxon>Papilio</taxon>
    </lineage>
</organism>
<dbReference type="EMBL" id="LADJ01024401">
    <property type="protein sequence ID" value="KPJ21132.1"/>
    <property type="molecule type" value="Genomic_DNA"/>
</dbReference>
<proteinExistence type="predicted"/>
<protein>
    <submittedName>
        <fullName evidence="2">Uncharacterized protein</fullName>
    </submittedName>
</protein>
<gene>
    <name evidence="2" type="ORF">RR48_00235</name>
</gene>
<reference evidence="2 3" key="1">
    <citation type="journal article" date="2015" name="Nat. Commun.">
        <title>Outbred genome sequencing and CRISPR/Cas9 gene editing in butterflies.</title>
        <authorList>
            <person name="Li X."/>
            <person name="Fan D."/>
            <person name="Zhang W."/>
            <person name="Liu G."/>
            <person name="Zhang L."/>
            <person name="Zhao L."/>
            <person name="Fang X."/>
            <person name="Chen L."/>
            <person name="Dong Y."/>
            <person name="Chen Y."/>
            <person name="Ding Y."/>
            <person name="Zhao R."/>
            <person name="Feng M."/>
            <person name="Zhu Y."/>
            <person name="Feng Y."/>
            <person name="Jiang X."/>
            <person name="Zhu D."/>
            <person name="Xiang H."/>
            <person name="Feng X."/>
            <person name="Li S."/>
            <person name="Wang J."/>
            <person name="Zhang G."/>
            <person name="Kronforst M.R."/>
            <person name="Wang W."/>
        </authorList>
    </citation>
    <scope>NUCLEOTIDE SEQUENCE [LARGE SCALE GENOMIC DNA]</scope>
    <source>
        <strain evidence="2">Ya'a_city_454_Pm</strain>
        <tissue evidence="2">Whole body</tissue>
    </source>
</reference>
<dbReference type="Proteomes" id="UP000053240">
    <property type="component" value="Unassembled WGS sequence"/>
</dbReference>